<reference evidence="1 2" key="1">
    <citation type="submission" date="2017-11" db="EMBL/GenBank/DDBJ databases">
        <title>De novo assembly and phasing of dikaryotic genomes from two isolates of Puccinia coronata f. sp. avenae, the causal agent of oat crown rust.</title>
        <authorList>
            <person name="Miller M.E."/>
            <person name="Zhang Y."/>
            <person name="Omidvar V."/>
            <person name="Sperschneider J."/>
            <person name="Schwessinger B."/>
            <person name="Raley C."/>
            <person name="Palmer J.M."/>
            <person name="Garnica D."/>
            <person name="Upadhyaya N."/>
            <person name="Rathjen J."/>
            <person name="Taylor J.M."/>
            <person name="Park R.F."/>
            <person name="Dodds P.N."/>
            <person name="Hirsch C.D."/>
            <person name="Kianian S.F."/>
            <person name="Figueroa M."/>
        </authorList>
    </citation>
    <scope>NUCLEOTIDE SEQUENCE [LARGE SCALE GENOMIC DNA]</scope>
    <source>
        <strain evidence="1">12SD80</strain>
    </source>
</reference>
<name>A0A2N5UPI8_9BASI</name>
<dbReference type="Proteomes" id="UP000235392">
    <property type="component" value="Unassembled WGS sequence"/>
</dbReference>
<proteinExistence type="predicted"/>
<protein>
    <submittedName>
        <fullName evidence="1">Uncharacterized protein</fullName>
    </submittedName>
</protein>
<comment type="caution">
    <text evidence="1">The sequence shown here is derived from an EMBL/GenBank/DDBJ whole genome shotgun (WGS) entry which is preliminary data.</text>
</comment>
<dbReference type="AlphaFoldDB" id="A0A2N5UPI8"/>
<organism evidence="1 2">
    <name type="scientific">Puccinia coronata f. sp. avenae</name>
    <dbReference type="NCBI Taxonomy" id="200324"/>
    <lineage>
        <taxon>Eukaryota</taxon>
        <taxon>Fungi</taxon>
        <taxon>Dikarya</taxon>
        <taxon>Basidiomycota</taxon>
        <taxon>Pucciniomycotina</taxon>
        <taxon>Pucciniomycetes</taxon>
        <taxon>Pucciniales</taxon>
        <taxon>Pucciniaceae</taxon>
        <taxon>Puccinia</taxon>
    </lineage>
</organism>
<evidence type="ECO:0000313" key="2">
    <source>
        <dbReference type="Proteomes" id="UP000235392"/>
    </source>
</evidence>
<evidence type="ECO:0000313" key="1">
    <source>
        <dbReference type="EMBL" id="PLW39664.1"/>
    </source>
</evidence>
<accession>A0A2N5UPI8</accession>
<sequence>MLVFKEAVKFILHLMALRSCKKDTDNVKYSSKNSSFVCIIRVFDLLGANLQAVFPFMH</sequence>
<dbReference type="EMBL" id="PGCI01000112">
    <property type="protein sequence ID" value="PLW39664.1"/>
    <property type="molecule type" value="Genomic_DNA"/>
</dbReference>
<gene>
    <name evidence="1" type="ORF">PCASD_15449</name>
</gene>